<accession>A0ABV9T560</accession>
<dbReference type="SUPFAM" id="SSF48452">
    <property type="entry name" value="TPR-like"/>
    <property type="match status" value="1"/>
</dbReference>
<keyword evidence="2" id="KW-1185">Reference proteome</keyword>
<dbReference type="EMBL" id="JBHSJJ010000012">
    <property type="protein sequence ID" value="MFC4873754.1"/>
    <property type="molecule type" value="Genomic_DNA"/>
</dbReference>
<evidence type="ECO:0000313" key="2">
    <source>
        <dbReference type="Proteomes" id="UP001595818"/>
    </source>
</evidence>
<reference evidence="2" key="1">
    <citation type="journal article" date="2019" name="Int. J. Syst. Evol. Microbiol.">
        <title>The Global Catalogue of Microorganisms (GCM) 10K type strain sequencing project: providing services to taxonomists for standard genome sequencing and annotation.</title>
        <authorList>
            <consortium name="The Broad Institute Genomics Platform"/>
            <consortium name="The Broad Institute Genome Sequencing Center for Infectious Disease"/>
            <person name="Wu L."/>
            <person name="Ma J."/>
        </authorList>
    </citation>
    <scope>NUCLEOTIDE SEQUENCE [LARGE SCALE GENOMIC DNA]</scope>
    <source>
        <strain evidence="2">CGMCC 4.7466</strain>
    </source>
</reference>
<dbReference type="InterPro" id="IPR041662">
    <property type="entry name" value="SusD-like_2"/>
</dbReference>
<sequence>MKNINKTIIYVLMIAVPLMGCDTEELHNLNINPQAVNEIDVNFIFTAAQIGTASGGASGDNRIIDWRTNIGMASYLIQQLANAGGGIAPGDKYIENFESNNAPFEFFYGDALKNISEVLRQTGPGGYDEGNKNNLRQATRMLRVLNFHRLTDFYGNIPYFDALNGMEGVFFPEYDAQPAIYADMLNELEEATSLLDTSLPDEGFSTSDLVYQGDVEKWRRFGYSLMLRLAMRVSNVDPDMANEYVTKAVAGGVMQSNADNFLVPMSEGPSLWINQNGLSRAFYPGDGGQPAFMSKTLIDWLKADAASEDQVDPRLMILSGGIAQWTANAWNPINTNPLEQRGLPNGYDAAGIEEMEGGEVDQQTTFSRINYLLLQLDAPYMLMNYAESAFLQAEALERGIGSGISRDAGSHYEDGVRAAMQMYTPFHSSLSVSDGQVDAYLARHPYGQEKPALEMIGEQMWVSKFLNWWEAWSDWRRTGYPQLTPTNHPLNMTQGQIMRRLRYPAQEAASNEHFATGSTQPDTFLTKVWWDGGPAD</sequence>
<proteinExistence type="predicted"/>
<dbReference type="RefSeq" id="WP_377066926.1">
    <property type="nucleotide sequence ID" value="NZ_JBHSJJ010000012.1"/>
</dbReference>
<keyword evidence="1" id="KW-0449">Lipoprotein</keyword>
<dbReference type="InterPro" id="IPR011990">
    <property type="entry name" value="TPR-like_helical_dom_sf"/>
</dbReference>
<dbReference type="Pfam" id="PF12771">
    <property type="entry name" value="SusD-like_2"/>
    <property type="match status" value="1"/>
</dbReference>
<dbReference type="Gene3D" id="1.25.40.390">
    <property type="match status" value="1"/>
</dbReference>
<protein>
    <submittedName>
        <fullName evidence="1">SusD/RagB family nutrient-binding outer membrane lipoprotein</fullName>
    </submittedName>
</protein>
<name>A0ABV9T560_9BACT</name>
<comment type="caution">
    <text evidence="1">The sequence shown here is derived from an EMBL/GenBank/DDBJ whole genome shotgun (WGS) entry which is preliminary data.</text>
</comment>
<gene>
    <name evidence="1" type="ORF">ACFPFU_18775</name>
</gene>
<evidence type="ECO:0000313" key="1">
    <source>
        <dbReference type="EMBL" id="MFC4873754.1"/>
    </source>
</evidence>
<organism evidence="1 2">
    <name type="scientific">Negadavirga shengliensis</name>
    <dbReference type="NCBI Taxonomy" id="1389218"/>
    <lineage>
        <taxon>Bacteria</taxon>
        <taxon>Pseudomonadati</taxon>
        <taxon>Bacteroidota</taxon>
        <taxon>Cytophagia</taxon>
        <taxon>Cytophagales</taxon>
        <taxon>Cyclobacteriaceae</taxon>
        <taxon>Negadavirga</taxon>
    </lineage>
</organism>
<dbReference type="Proteomes" id="UP001595818">
    <property type="component" value="Unassembled WGS sequence"/>
</dbReference>